<dbReference type="PROSITE" id="PS51257">
    <property type="entry name" value="PROKAR_LIPOPROTEIN"/>
    <property type="match status" value="1"/>
</dbReference>
<dbReference type="Proteomes" id="UP001530315">
    <property type="component" value="Unassembled WGS sequence"/>
</dbReference>
<organism evidence="2 3">
    <name type="scientific">Stephanodiscus triporus</name>
    <dbReference type="NCBI Taxonomy" id="2934178"/>
    <lineage>
        <taxon>Eukaryota</taxon>
        <taxon>Sar</taxon>
        <taxon>Stramenopiles</taxon>
        <taxon>Ochrophyta</taxon>
        <taxon>Bacillariophyta</taxon>
        <taxon>Coscinodiscophyceae</taxon>
        <taxon>Thalassiosirophycidae</taxon>
        <taxon>Stephanodiscales</taxon>
        <taxon>Stephanodiscaceae</taxon>
        <taxon>Stephanodiscus</taxon>
    </lineage>
</organism>
<comment type="caution">
    <text evidence="2">The sequence shown here is derived from an EMBL/GenBank/DDBJ whole genome shotgun (WGS) entry which is preliminary data.</text>
</comment>
<name>A0ABD3QYC9_9STRA</name>
<dbReference type="EMBL" id="JALLAZ020000047">
    <property type="protein sequence ID" value="KAL3805178.1"/>
    <property type="molecule type" value="Genomic_DNA"/>
</dbReference>
<gene>
    <name evidence="2" type="ORF">ACHAW5_005290</name>
</gene>
<evidence type="ECO:0000313" key="2">
    <source>
        <dbReference type="EMBL" id="KAL3805178.1"/>
    </source>
</evidence>
<sequence>MKAVASLAILAASACTAFQANTQPSAAISRREIFDGVASAAVAAALVARPSSSIANDLILPPVNGIYSDPKHKNGYRVVRAVDKSNAVITLQDEIGGPVITVPGKIKTTKREGTTIALDLSKKGGPKNVVATLAGSSRLSFPDGNSWTKIPGVDGIYADPNHPSGYRVVREGQGGKVYITLQDEPKGKIVELVGYKRVGGGYISIDFSPKGGPKNLAAVAKVGKLVFPDGNAWTKM</sequence>
<evidence type="ECO:0000256" key="1">
    <source>
        <dbReference type="SAM" id="SignalP"/>
    </source>
</evidence>
<feature type="signal peptide" evidence="1">
    <location>
        <begin position="1"/>
        <end position="22"/>
    </location>
</feature>
<feature type="chain" id="PRO_5044830977" evidence="1">
    <location>
        <begin position="23"/>
        <end position="236"/>
    </location>
</feature>
<keyword evidence="1" id="KW-0732">Signal</keyword>
<dbReference type="AlphaFoldDB" id="A0ABD3QYC9"/>
<reference evidence="2 3" key="1">
    <citation type="submission" date="2024-10" db="EMBL/GenBank/DDBJ databases">
        <title>Updated reference genomes for cyclostephanoid diatoms.</title>
        <authorList>
            <person name="Roberts W.R."/>
            <person name="Alverson A.J."/>
        </authorList>
    </citation>
    <scope>NUCLEOTIDE SEQUENCE [LARGE SCALE GENOMIC DNA]</scope>
    <source>
        <strain evidence="2 3">AJA276-08</strain>
    </source>
</reference>
<proteinExistence type="predicted"/>
<accession>A0ABD3QYC9</accession>
<keyword evidence="3" id="KW-1185">Reference proteome</keyword>
<evidence type="ECO:0000313" key="3">
    <source>
        <dbReference type="Proteomes" id="UP001530315"/>
    </source>
</evidence>
<protein>
    <submittedName>
        <fullName evidence="2">Uncharacterized protein</fullName>
    </submittedName>
</protein>